<organism evidence="2 3">
    <name type="scientific">Elysia marginata</name>
    <dbReference type="NCBI Taxonomy" id="1093978"/>
    <lineage>
        <taxon>Eukaryota</taxon>
        <taxon>Metazoa</taxon>
        <taxon>Spiralia</taxon>
        <taxon>Lophotrochozoa</taxon>
        <taxon>Mollusca</taxon>
        <taxon>Gastropoda</taxon>
        <taxon>Heterobranchia</taxon>
        <taxon>Euthyneura</taxon>
        <taxon>Panpulmonata</taxon>
        <taxon>Sacoglossa</taxon>
        <taxon>Placobranchoidea</taxon>
        <taxon>Plakobranchidae</taxon>
        <taxon>Elysia</taxon>
    </lineage>
</organism>
<feature type="region of interest" description="Disordered" evidence="1">
    <location>
        <begin position="1"/>
        <end position="37"/>
    </location>
</feature>
<feature type="compositionally biased region" description="Polar residues" evidence="1">
    <location>
        <begin position="1"/>
        <end position="13"/>
    </location>
</feature>
<protein>
    <submittedName>
        <fullName evidence="2">Endonuclease-reverse transcriptase</fullName>
    </submittedName>
</protein>
<comment type="caution">
    <text evidence="2">The sequence shown here is derived from an EMBL/GenBank/DDBJ whole genome shotgun (WGS) entry which is preliminary data.</text>
</comment>
<dbReference type="Proteomes" id="UP000762676">
    <property type="component" value="Unassembled WGS sequence"/>
</dbReference>
<keyword evidence="3" id="KW-1185">Reference proteome</keyword>
<dbReference type="AlphaFoldDB" id="A0AAV4G2Z9"/>
<dbReference type="EMBL" id="BMAT01001121">
    <property type="protein sequence ID" value="GFR79932.1"/>
    <property type="molecule type" value="Genomic_DNA"/>
</dbReference>
<evidence type="ECO:0000256" key="1">
    <source>
        <dbReference type="SAM" id="MobiDB-lite"/>
    </source>
</evidence>
<accession>A0AAV4G2Z9</accession>
<keyword evidence="2" id="KW-0540">Nuclease</keyword>
<evidence type="ECO:0000313" key="2">
    <source>
        <dbReference type="EMBL" id="GFR79932.1"/>
    </source>
</evidence>
<name>A0AAV4G2Z9_9GAST</name>
<keyword evidence="2" id="KW-0255">Endonuclease</keyword>
<sequence length="268" mass="30133">MRRIEVQQQSVPPTTIDLADPANSPHTPVTPVTPNESPFGLVNNASQQFFDFTGPAARVEQLATSSNKGNSIVVSTNGSQFVFPVSSIYKASAIQNNIIVVIVCLDEFAFNNNHMILNNNNACLLQNNNLSVKTEKPFLFRGKNVIVMSKPIGLQRSNMARKSVPLLLRNDNLTLKPDSVMEQTNETVKLEPVSPLWSLSVKTEADHFAPAVIKTEPEGKRKRGRPRSTWRRNTEDELKKWGTTWHELQKTAQNRVRWRTLLMAYALQ</sequence>
<dbReference type="GO" id="GO:0004519">
    <property type="term" value="F:endonuclease activity"/>
    <property type="evidence" value="ECO:0007669"/>
    <property type="project" value="UniProtKB-KW"/>
</dbReference>
<feature type="compositionally biased region" description="Polar residues" evidence="1">
    <location>
        <begin position="24"/>
        <end position="36"/>
    </location>
</feature>
<proteinExistence type="predicted"/>
<keyword evidence="2" id="KW-0378">Hydrolase</keyword>
<evidence type="ECO:0000313" key="3">
    <source>
        <dbReference type="Proteomes" id="UP000762676"/>
    </source>
</evidence>
<reference evidence="2 3" key="1">
    <citation type="journal article" date="2021" name="Elife">
        <title>Chloroplast acquisition without the gene transfer in kleptoplastic sea slugs, Plakobranchus ocellatus.</title>
        <authorList>
            <person name="Maeda T."/>
            <person name="Takahashi S."/>
            <person name="Yoshida T."/>
            <person name="Shimamura S."/>
            <person name="Takaki Y."/>
            <person name="Nagai Y."/>
            <person name="Toyoda A."/>
            <person name="Suzuki Y."/>
            <person name="Arimoto A."/>
            <person name="Ishii H."/>
            <person name="Satoh N."/>
            <person name="Nishiyama T."/>
            <person name="Hasebe M."/>
            <person name="Maruyama T."/>
            <person name="Minagawa J."/>
            <person name="Obokata J."/>
            <person name="Shigenobu S."/>
        </authorList>
    </citation>
    <scope>NUCLEOTIDE SEQUENCE [LARGE SCALE GENOMIC DNA]</scope>
</reference>
<gene>
    <name evidence="2" type="ORF">ElyMa_000567400</name>
</gene>